<dbReference type="OrthoDB" id="3639251at2759"/>
<evidence type="ECO:0000256" key="4">
    <source>
        <dbReference type="ARBA" id="ARBA00022989"/>
    </source>
</evidence>
<keyword evidence="4 7" id="KW-1133">Transmembrane helix</keyword>
<feature type="transmembrane region" description="Helical" evidence="7">
    <location>
        <begin position="309"/>
        <end position="329"/>
    </location>
</feature>
<evidence type="ECO:0000259" key="8">
    <source>
        <dbReference type="PROSITE" id="PS50850"/>
    </source>
</evidence>
<accession>A0A9W8YKQ1</accession>
<dbReference type="EMBL" id="JAPEVB010000005">
    <property type="protein sequence ID" value="KAJ4387309.1"/>
    <property type="molecule type" value="Genomic_DNA"/>
</dbReference>
<dbReference type="PROSITE" id="PS50850">
    <property type="entry name" value="MFS"/>
    <property type="match status" value="1"/>
</dbReference>
<dbReference type="Gene3D" id="1.20.1250.20">
    <property type="entry name" value="MFS general substrate transporter like domains"/>
    <property type="match status" value="1"/>
</dbReference>
<dbReference type="Proteomes" id="UP001140453">
    <property type="component" value="Unassembled WGS sequence"/>
</dbReference>
<evidence type="ECO:0000256" key="7">
    <source>
        <dbReference type="SAM" id="Phobius"/>
    </source>
</evidence>
<feature type="transmembrane region" description="Helical" evidence="7">
    <location>
        <begin position="270"/>
        <end position="297"/>
    </location>
</feature>
<reference evidence="9" key="1">
    <citation type="submission" date="2022-10" db="EMBL/GenBank/DDBJ databases">
        <title>Tapping the CABI collections for fungal endophytes: first genome assemblies for Collariella, Neodidymelliopsis, Ascochyta clinopodiicola, Didymella pomorum, Didymosphaeria variabile, Neocosmospora piperis and Neocucurbitaria cava.</title>
        <authorList>
            <person name="Hill R."/>
        </authorList>
    </citation>
    <scope>NUCLEOTIDE SEQUENCE</scope>
    <source>
        <strain evidence="9">IMI 355082</strain>
    </source>
</reference>
<feature type="transmembrane region" description="Helical" evidence="7">
    <location>
        <begin position="341"/>
        <end position="360"/>
    </location>
</feature>
<feature type="transmembrane region" description="Helical" evidence="7">
    <location>
        <begin position="200"/>
        <end position="222"/>
    </location>
</feature>
<comment type="subcellular location">
    <subcellularLocation>
        <location evidence="1">Membrane</location>
        <topology evidence="1">Multi-pass membrane protein</topology>
    </subcellularLocation>
</comment>
<name>A0A9W8YKQ1_9PEZI</name>
<keyword evidence="5 7" id="KW-0472">Membrane</keyword>
<dbReference type="FunFam" id="1.20.1250.20:FF:000065">
    <property type="entry name" value="Putative MFS pantothenate transporter"/>
    <property type="match status" value="1"/>
</dbReference>
<evidence type="ECO:0000256" key="2">
    <source>
        <dbReference type="ARBA" id="ARBA00022448"/>
    </source>
</evidence>
<feature type="transmembrane region" description="Helical" evidence="7">
    <location>
        <begin position="434"/>
        <end position="451"/>
    </location>
</feature>
<proteinExistence type="inferred from homology"/>
<feature type="transmembrane region" description="Helical" evidence="7">
    <location>
        <begin position="401"/>
        <end position="422"/>
    </location>
</feature>
<dbReference type="SUPFAM" id="SSF103473">
    <property type="entry name" value="MFS general substrate transporter"/>
    <property type="match status" value="1"/>
</dbReference>
<comment type="caution">
    <text evidence="9">The sequence shown here is derived from an EMBL/GenBank/DDBJ whole genome shotgun (WGS) entry which is preliminary data.</text>
</comment>
<keyword evidence="3 7" id="KW-0812">Transmembrane</keyword>
<dbReference type="GO" id="GO:0098717">
    <property type="term" value="P:pantothenate import across plasma membrane"/>
    <property type="evidence" value="ECO:0007669"/>
    <property type="project" value="TreeGrafter"/>
</dbReference>
<dbReference type="Pfam" id="PF07690">
    <property type="entry name" value="MFS_1"/>
    <property type="match status" value="1"/>
</dbReference>
<evidence type="ECO:0000256" key="6">
    <source>
        <dbReference type="ARBA" id="ARBA00037968"/>
    </source>
</evidence>
<feature type="transmembrane region" description="Helical" evidence="7">
    <location>
        <begin position="166"/>
        <end position="188"/>
    </location>
</feature>
<gene>
    <name evidence="9" type="ORF">N0V93_007898</name>
</gene>
<evidence type="ECO:0000256" key="1">
    <source>
        <dbReference type="ARBA" id="ARBA00004141"/>
    </source>
</evidence>
<dbReference type="InterPro" id="IPR036259">
    <property type="entry name" value="MFS_trans_sf"/>
</dbReference>
<dbReference type="GO" id="GO:0005886">
    <property type="term" value="C:plasma membrane"/>
    <property type="evidence" value="ECO:0007669"/>
    <property type="project" value="TreeGrafter"/>
</dbReference>
<evidence type="ECO:0000256" key="5">
    <source>
        <dbReference type="ARBA" id="ARBA00023136"/>
    </source>
</evidence>
<evidence type="ECO:0000313" key="9">
    <source>
        <dbReference type="EMBL" id="KAJ4387309.1"/>
    </source>
</evidence>
<keyword evidence="10" id="KW-1185">Reference proteome</keyword>
<dbReference type="PANTHER" id="PTHR43791:SF4">
    <property type="entry name" value="PANTOTHENATE TRANSPORTER FEN2"/>
    <property type="match status" value="1"/>
</dbReference>
<dbReference type="GO" id="GO:0015233">
    <property type="term" value="F:pantothenate transmembrane transporter activity"/>
    <property type="evidence" value="ECO:0007669"/>
    <property type="project" value="TreeGrafter"/>
</dbReference>
<dbReference type="AlphaFoldDB" id="A0A9W8YKQ1"/>
<dbReference type="InterPro" id="IPR020846">
    <property type="entry name" value="MFS_dom"/>
</dbReference>
<feature type="transmembrane region" description="Helical" evidence="7">
    <location>
        <begin position="106"/>
        <end position="129"/>
    </location>
</feature>
<protein>
    <recommendedName>
        <fullName evidence="8">Major facilitator superfamily (MFS) profile domain-containing protein</fullName>
    </recommendedName>
</protein>
<feature type="transmembrane region" description="Helical" evidence="7">
    <location>
        <begin position="366"/>
        <end position="389"/>
    </location>
</feature>
<dbReference type="InterPro" id="IPR011701">
    <property type="entry name" value="MFS"/>
</dbReference>
<dbReference type="PANTHER" id="PTHR43791">
    <property type="entry name" value="PERMEASE-RELATED"/>
    <property type="match status" value="1"/>
</dbReference>
<evidence type="ECO:0000313" key="10">
    <source>
        <dbReference type="Proteomes" id="UP001140453"/>
    </source>
</evidence>
<organism evidence="9 10">
    <name type="scientific">Gnomoniopsis smithogilvyi</name>
    <dbReference type="NCBI Taxonomy" id="1191159"/>
    <lineage>
        <taxon>Eukaryota</taxon>
        <taxon>Fungi</taxon>
        <taxon>Dikarya</taxon>
        <taxon>Ascomycota</taxon>
        <taxon>Pezizomycotina</taxon>
        <taxon>Sordariomycetes</taxon>
        <taxon>Sordariomycetidae</taxon>
        <taxon>Diaporthales</taxon>
        <taxon>Gnomoniaceae</taxon>
        <taxon>Gnomoniopsis</taxon>
    </lineage>
</organism>
<feature type="domain" description="Major facilitator superfamily (MFS) profile" evidence="8">
    <location>
        <begin position="40"/>
        <end position="455"/>
    </location>
</feature>
<keyword evidence="2" id="KW-0813">Transport</keyword>
<feature type="transmembrane region" description="Helical" evidence="7">
    <location>
        <begin position="77"/>
        <end position="94"/>
    </location>
</feature>
<sequence>MGIDQGLKGRDGVLSKLKNLVLADKQDAEKRLVQKLDFFILTYCCISSFFNYVDRQSFANAYVAGLKEDLNLSGNDYNVILAMFTAGSVIGQFPHSVMIHKVPPRIWLPSMVLVWAGITMSCAACRTYSQLCAVRFLQGLAEASTYSGTIYIIGSWYKPREIAKRTAIFTAAGQAGSMFAGIMMAAIYTGMDGHTGLRGWQWLFIINGIITCPIALMGFLFFPDTPETTRAPYLSPAERQLALARLPPKKADGHNVNLISLSKRTFSSSALYIFLGWAIITGALEAFVVQGLFLLWMKANSSHFSQSQINTYPLGVQAVGIVSNFLAAVHVDWSGTRVPMGVLAALLQLVSAIMLLFPSLPFGATFFAFYLAGTSYIVNPVSYGWANIILQRTGDDAVRSVILYGMNAAQTCLYTFWGIALYPASDAPYWQKGYITMIVVVVSMLAFLYLVQRLDKTTLAKYGDTAVRDLSDDLSSESIEIISTKETKSEKNVPQRYDSMETIISAQAGRLETSSSGQKSWTGL</sequence>
<comment type="similarity">
    <text evidence="6">Belongs to the major facilitator superfamily. Allantoate permease family.</text>
</comment>
<evidence type="ECO:0000256" key="3">
    <source>
        <dbReference type="ARBA" id="ARBA00022692"/>
    </source>
</evidence>